<accession>A0A4R8W680</accession>
<organism evidence="3 4">
    <name type="scientific">Cryobacterium adonitolivorans</name>
    <dbReference type="NCBI Taxonomy" id="1259189"/>
    <lineage>
        <taxon>Bacteria</taxon>
        <taxon>Bacillati</taxon>
        <taxon>Actinomycetota</taxon>
        <taxon>Actinomycetes</taxon>
        <taxon>Micrococcales</taxon>
        <taxon>Microbacteriaceae</taxon>
        <taxon>Cryobacterium</taxon>
    </lineage>
</organism>
<sequence length="159" mass="17118">MDRKYRVSTGGVGQPDSGLDDESAQESRDLEATLKHGFRKRRLLLTATAGLIVVTGLLVHFSTTGIVGDFVGDALYAVLVYLVLSVVFVRRPSWQVAVAAILLCAALEVFQLTGLPTSLTELFAPFRYLLGTTFNALDLVAYAVGVLAATGVSTWRQPD</sequence>
<keyword evidence="2" id="KW-0472">Membrane</keyword>
<keyword evidence="4" id="KW-1185">Reference proteome</keyword>
<feature type="region of interest" description="Disordered" evidence="1">
    <location>
        <begin position="1"/>
        <end position="25"/>
    </location>
</feature>
<dbReference type="RefSeq" id="WP_134453690.1">
    <property type="nucleotide sequence ID" value="NZ_SOFL01000033.1"/>
</dbReference>
<reference evidence="3 4" key="1">
    <citation type="submission" date="2019-03" db="EMBL/GenBank/DDBJ databases">
        <title>Genomics of glacier-inhabiting Cryobacterium strains.</title>
        <authorList>
            <person name="Liu Q."/>
            <person name="Xin Y.-H."/>
        </authorList>
    </citation>
    <scope>NUCLEOTIDE SEQUENCE [LARGE SCALE GENOMIC DNA]</scope>
    <source>
        <strain evidence="3 4">RHLS22-1</strain>
    </source>
</reference>
<feature type="transmembrane region" description="Helical" evidence="2">
    <location>
        <begin position="43"/>
        <end position="62"/>
    </location>
</feature>
<keyword evidence="2" id="KW-0812">Transmembrane</keyword>
<keyword evidence="2" id="KW-1133">Transmembrane helix</keyword>
<evidence type="ECO:0000256" key="1">
    <source>
        <dbReference type="SAM" id="MobiDB-lite"/>
    </source>
</evidence>
<feature type="transmembrane region" description="Helical" evidence="2">
    <location>
        <begin position="96"/>
        <end position="114"/>
    </location>
</feature>
<name>A0A4R8W680_9MICO</name>
<dbReference type="Proteomes" id="UP000297907">
    <property type="component" value="Unassembled WGS sequence"/>
</dbReference>
<comment type="caution">
    <text evidence="3">The sequence shown here is derived from an EMBL/GenBank/DDBJ whole genome shotgun (WGS) entry which is preliminary data.</text>
</comment>
<gene>
    <name evidence="3" type="ORF">E3O42_09395</name>
</gene>
<feature type="transmembrane region" description="Helical" evidence="2">
    <location>
        <begin position="134"/>
        <end position="155"/>
    </location>
</feature>
<proteinExistence type="predicted"/>
<evidence type="ECO:0000313" key="4">
    <source>
        <dbReference type="Proteomes" id="UP000297907"/>
    </source>
</evidence>
<dbReference type="Pfam" id="PF10990">
    <property type="entry name" value="DUF2809"/>
    <property type="match status" value="1"/>
</dbReference>
<dbReference type="EMBL" id="SOFL01000033">
    <property type="protein sequence ID" value="TFC01589.1"/>
    <property type="molecule type" value="Genomic_DNA"/>
</dbReference>
<protein>
    <submittedName>
        <fullName evidence="3">DUF2809 domain-containing protein</fullName>
    </submittedName>
</protein>
<evidence type="ECO:0000313" key="3">
    <source>
        <dbReference type="EMBL" id="TFC01589.1"/>
    </source>
</evidence>
<feature type="transmembrane region" description="Helical" evidence="2">
    <location>
        <begin position="74"/>
        <end position="89"/>
    </location>
</feature>
<dbReference type="InterPro" id="IPR021257">
    <property type="entry name" value="DUF2809"/>
</dbReference>
<evidence type="ECO:0000256" key="2">
    <source>
        <dbReference type="SAM" id="Phobius"/>
    </source>
</evidence>
<dbReference type="OrthoDB" id="3874273at2"/>
<dbReference type="AlphaFoldDB" id="A0A4R8W680"/>